<feature type="region of interest" description="Disordered" evidence="1">
    <location>
        <begin position="301"/>
        <end position="341"/>
    </location>
</feature>
<feature type="compositionally biased region" description="Low complexity" evidence="1">
    <location>
        <begin position="103"/>
        <end position="126"/>
    </location>
</feature>
<feature type="compositionally biased region" description="Polar residues" evidence="1">
    <location>
        <begin position="312"/>
        <end position="326"/>
    </location>
</feature>
<protein>
    <submittedName>
        <fullName evidence="4">SPOR domain-containing protein</fullName>
    </submittedName>
</protein>
<evidence type="ECO:0000259" key="3">
    <source>
        <dbReference type="PROSITE" id="PS51724"/>
    </source>
</evidence>
<keyword evidence="2" id="KW-0732">Signal</keyword>
<evidence type="ECO:0000313" key="4">
    <source>
        <dbReference type="EMBL" id="MTJ05798.1"/>
    </source>
</evidence>
<dbReference type="EMBL" id="VENJ01000022">
    <property type="protein sequence ID" value="MTJ05798.1"/>
    <property type="molecule type" value="Genomic_DNA"/>
</dbReference>
<dbReference type="GO" id="GO:0042834">
    <property type="term" value="F:peptidoglycan binding"/>
    <property type="evidence" value="ECO:0007669"/>
    <property type="project" value="InterPro"/>
</dbReference>
<dbReference type="AlphaFoldDB" id="A0A7C9LC24"/>
<dbReference type="Pfam" id="PF05036">
    <property type="entry name" value="SPOR"/>
    <property type="match status" value="1"/>
</dbReference>
<dbReference type="InterPro" id="IPR007730">
    <property type="entry name" value="SPOR-like_dom"/>
</dbReference>
<evidence type="ECO:0000313" key="5">
    <source>
        <dbReference type="Proteomes" id="UP000483078"/>
    </source>
</evidence>
<feature type="compositionally biased region" description="Polar residues" evidence="1">
    <location>
        <begin position="179"/>
        <end position="188"/>
    </location>
</feature>
<proteinExistence type="predicted"/>
<feature type="compositionally biased region" description="Low complexity" evidence="1">
    <location>
        <begin position="301"/>
        <end position="311"/>
    </location>
</feature>
<accession>A0A7C9LC24</accession>
<name>A0A7C9LC24_9RHOB</name>
<feature type="domain" description="SPOR" evidence="3">
    <location>
        <begin position="341"/>
        <end position="419"/>
    </location>
</feature>
<feature type="chain" id="PRO_5028823849" evidence="2">
    <location>
        <begin position="21"/>
        <end position="419"/>
    </location>
</feature>
<feature type="signal peptide" evidence="2">
    <location>
        <begin position="1"/>
        <end position="20"/>
    </location>
</feature>
<dbReference type="PROSITE" id="PS51724">
    <property type="entry name" value="SPOR"/>
    <property type="match status" value="1"/>
</dbReference>
<comment type="caution">
    <text evidence="4">The sequence shown here is derived from an EMBL/GenBank/DDBJ whole genome shotgun (WGS) entry which is preliminary data.</text>
</comment>
<sequence>MKTASLLCCVLVAMSFGASAAHAQSLRNAEPPAEVPPPSYEGKQYVDSRGCIYVRAGLDGAVRWVPRVTRDRQHICGAQPTLARADQAPRPSPKQDKAPDPAPKVAASTAKPTATAATGNTYNAPAMKTMRKPARKPVVPAQKTSGKRRSPVVQGGCTDLSALSRRYMGNDPDVRCGPQQVSPVTPGQSTGARAASSAGAASGGSPARGVAIAQGTRIVPRHVYEQQLQTADLNGPPEGYSPVWEDDRLNRKRAHQTLTGKRSMEARWTRTVPRRLKPAELRAGTVVFDPDSARIVTRARTRVTVSTKSRTQQTEAKPSGASTPRVSTKGAAPQPEPGRKMRNATHRYVQVAHFFDPEAMRAATRKLKAAGLSVRVGRYSKGGTEYQLLLAGPYDAESKLRAALSVAHKAGFGGARLGK</sequence>
<dbReference type="Proteomes" id="UP000483078">
    <property type="component" value="Unassembled WGS sequence"/>
</dbReference>
<organism evidence="4 5">
    <name type="scientific">Sediminimonas qiaohouensis</name>
    <dbReference type="NCBI Taxonomy" id="552061"/>
    <lineage>
        <taxon>Bacteria</taxon>
        <taxon>Pseudomonadati</taxon>
        <taxon>Pseudomonadota</taxon>
        <taxon>Alphaproteobacteria</taxon>
        <taxon>Rhodobacterales</taxon>
        <taxon>Roseobacteraceae</taxon>
        <taxon>Sediminimonas</taxon>
    </lineage>
</organism>
<feature type="compositionally biased region" description="Low complexity" evidence="1">
    <location>
        <begin position="189"/>
        <end position="208"/>
    </location>
</feature>
<reference evidence="4 5" key="1">
    <citation type="submission" date="2019-06" db="EMBL/GenBank/DDBJ databases">
        <title>Enrichment of Autotrophic Halophilic Microorganisms from Red Sea Brine Pool Using Microbial Electrosynthesis System.</title>
        <authorList>
            <person name="Alqahtani M.F."/>
            <person name="Bajracharya S."/>
            <person name="Katuri K.P."/>
            <person name="Ali M."/>
            <person name="Saikaly P.E."/>
        </authorList>
    </citation>
    <scope>NUCLEOTIDE SEQUENCE [LARGE SCALE GENOMIC DNA]</scope>
    <source>
        <strain evidence="4">MES6</strain>
    </source>
</reference>
<gene>
    <name evidence="4" type="ORF">FH759_14045</name>
</gene>
<feature type="region of interest" description="Disordered" evidence="1">
    <location>
        <begin position="76"/>
        <end position="155"/>
    </location>
</feature>
<evidence type="ECO:0000256" key="1">
    <source>
        <dbReference type="SAM" id="MobiDB-lite"/>
    </source>
</evidence>
<dbReference type="RefSeq" id="WP_273250878.1">
    <property type="nucleotide sequence ID" value="NZ_VENJ01000022.1"/>
</dbReference>
<evidence type="ECO:0000256" key="2">
    <source>
        <dbReference type="SAM" id="SignalP"/>
    </source>
</evidence>
<feature type="region of interest" description="Disordered" evidence="1">
    <location>
        <begin position="171"/>
        <end position="208"/>
    </location>
</feature>